<dbReference type="Proteomes" id="UP001387215">
    <property type="component" value="Unassembled WGS sequence"/>
</dbReference>
<evidence type="ECO:0000313" key="2">
    <source>
        <dbReference type="Proteomes" id="UP001387215"/>
    </source>
</evidence>
<evidence type="ECO:0000313" key="1">
    <source>
        <dbReference type="EMBL" id="MEI2453112.1"/>
    </source>
</evidence>
<dbReference type="EMBL" id="JBANDL010000002">
    <property type="protein sequence ID" value="MEI2453112.1"/>
    <property type="molecule type" value="Genomic_DNA"/>
</dbReference>
<name>A0ABU8CYZ8_9GAMM</name>
<protein>
    <submittedName>
        <fullName evidence="1">Uncharacterized protein</fullName>
    </submittedName>
</protein>
<accession>A0ABU8CYZ8</accession>
<dbReference type="RefSeq" id="WP_336130534.1">
    <property type="nucleotide sequence ID" value="NZ_JBANDL010000002.1"/>
</dbReference>
<organism evidence="1 2">
    <name type="scientific">Lysobacter firmicutimachus</name>
    <dbReference type="NCBI Taxonomy" id="1792846"/>
    <lineage>
        <taxon>Bacteria</taxon>
        <taxon>Pseudomonadati</taxon>
        <taxon>Pseudomonadota</taxon>
        <taxon>Gammaproteobacteria</taxon>
        <taxon>Lysobacterales</taxon>
        <taxon>Lysobacteraceae</taxon>
        <taxon>Lysobacter</taxon>
    </lineage>
</organism>
<comment type="caution">
    <text evidence="1">The sequence shown here is derived from an EMBL/GenBank/DDBJ whole genome shotgun (WGS) entry which is preliminary data.</text>
</comment>
<keyword evidence="2" id="KW-1185">Reference proteome</keyword>
<reference evidence="1 2" key="1">
    <citation type="submission" date="2024-02" db="EMBL/GenBank/DDBJ databases">
        <title>Lysobacter Genome Sequencing and Mining.</title>
        <authorList>
            <person name="Bierman J."/>
            <person name="Walker M.C."/>
        </authorList>
    </citation>
    <scope>NUCLEOTIDE SEQUENCE [LARGE SCALE GENOMIC DNA]</scope>
    <source>
        <strain evidence="1 2">PB6250</strain>
    </source>
</reference>
<gene>
    <name evidence="1" type="ORF">V2J18_00315</name>
</gene>
<proteinExistence type="predicted"/>
<sequence length="95" mass="10493">MSLSIRRAKARAAALLDALQVGETGPPTTSRAHSITSAVGPRWTRALREDDTLDTFSRFSQLHRLMAMCLRFADDHNMVIARPSRVAGTDLVMVQ</sequence>